<organism evidence="2 3">
    <name type="scientific">Porphyromonas miyakawae</name>
    <dbReference type="NCBI Taxonomy" id="3137470"/>
    <lineage>
        <taxon>Bacteria</taxon>
        <taxon>Pseudomonadati</taxon>
        <taxon>Bacteroidota</taxon>
        <taxon>Bacteroidia</taxon>
        <taxon>Bacteroidales</taxon>
        <taxon>Porphyromonadaceae</taxon>
        <taxon>Porphyromonas</taxon>
    </lineage>
</organism>
<evidence type="ECO:0000313" key="2">
    <source>
        <dbReference type="EMBL" id="GAB1251421.1"/>
    </source>
</evidence>
<feature type="transmembrane region" description="Helical" evidence="1">
    <location>
        <begin position="75"/>
        <end position="95"/>
    </location>
</feature>
<keyword evidence="1" id="KW-1133">Transmembrane helix</keyword>
<comment type="caution">
    <text evidence="2">The sequence shown here is derived from an EMBL/GenBank/DDBJ whole genome shotgun (WGS) entry which is preliminary data.</text>
</comment>
<dbReference type="EMBL" id="BAAFSF010000001">
    <property type="protein sequence ID" value="GAB1251421.1"/>
    <property type="molecule type" value="Genomic_DNA"/>
</dbReference>
<evidence type="ECO:0000313" key="3">
    <source>
        <dbReference type="Proteomes" id="UP001628220"/>
    </source>
</evidence>
<accession>A0ABQ0E140</accession>
<gene>
    <name evidence="2" type="ORF">Tsumi_05250</name>
</gene>
<name>A0ABQ0E140_9PORP</name>
<keyword evidence="1" id="KW-0812">Transmembrane</keyword>
<evidence type="ECO:0000256" key="1">
    <source>
        <dbReference type="SAM" id="Phobius"/>
    </source>
</evidence>
<dbReference type="Proteomes" id="UP001628220">
    <property type="component" value="Unassembled WGS sequence"/>
</dbReference>
<dbReference type="RefSeq" id="WP_411915232.1">
    <property type="nucleotide sequence ID" value="NZ_BAAFSF010000001.1"/>
</dbReference>
<evidence type="ECO:0008006" key="4">
    <source>
        <dbReference type="Google" id="ProtNLM"/>
    </source>
</evidence>
<keyword evidence="1" id="KW-0472">Membrane</keyword>
<reference evidence="2 3" key="1">
    <citation type="journal article" date="2025" name="Int. J. Syst. Evol. Microbiol.">
        <title>Desulfovibrio falkowii sp. nov., Porphyromonas miyakawae sp. nov., Mediterraneibacter flintii sp. nov. and Owariibacterium komagatae gen. nov., sp. nov., isolated from human faeces.</title>
        <authorList>
            <person name="Hamaguchi T."/>
            <person name="Ohara M."/>
            <person name="Hisatomi A."/>
            <person name="Sekiguchi K."/>
            <person name="Takeda J.I."/>
            <person name="Ueyama J."/>
            <person name="Ito M."/>
            <person name="Nishiwaki H."/>
            <person name="Ogi T."/>
            <person name="Hirayama M."/>
            <person name="Ohkuma M."/>
            <person name="Sakamoto M."/>
            <person name="Ohno K."/>
        </authorList>
    </citation>
    <scope>NUCLEOTIDE SEQUENCE [LARGE SCALE GENOMIC DNA]</scope>
    <source>
        <strain evidence="2 3">13CB11C</strain>
    </source>
</reference>
<keyword evidence="3" id="KW-1185">Reference proteome</keyword>
<protein>
    <recommendedName>
        <fullName evidence="4">Anti-sigma factor</fullName>
    </recommendedName>
</protein>
<proteinExistence type="predicted"/>
<sequence length="174" mass="19932">MNEAKQEVKVAPIESLQELLDRYWEGETTPEEELRLHLLLLGQPKESRYRQELAVIEGMMAEAEQLKPKTLKFHLRQYLIVAASAIILLGGSGYLTHSLRKMNQSTINGVPLYQADVNDQAERAYRMLHDCFQESITQREALYQHLNETDNLINASLDQLQVFADPAGYTEVNE</sequence>